<dbReference type="AlphaFoldDB" id="A0A3R7LGT9"/>
<feature type="region of interest" description="Disordered" evidence="3">
    <location>
        <begin position="240"/>
        <end position="419"/>
    </location>
</feature>
<dbReference type="PRINTS" id="PR00449">
    <property type="entry name" value="RASTRNSFRMNG"/>
</dbReference>
<dbReference type="Proteomes" id="UP000284403">
    <property type="component" value="Unassembled WGS sequence"/>
</dbReference>
<dbReference type="SUPFAM" id="SSF52540">
    <property type="entry name" value="P-loop containing nucleoside triphosphate hydrolases"/>
    <property type="match status" value="1"/>
</dbReference>
<evidence type="ECO:0000256" key="2">
    <source>
        <dbReference type="ARBA" id="ARBA00023134"/>
    </source>
</evidence>
<dbReference type="PROSITE" id="PS51421">
    <property type="entry name" value="RAS"/>
    <property type="match status" value="1"/>
</dbReference>
<dbReference type="FunFam" id="3.40.50.300:FF:003289">
    <property type="entry name" value="Small GTP-binding rab protein, putative"/>
    <property type="match status" value="1"/>
</dbReference>
<dbReference type="SMART" id="SM00173">
    <property type="entry name" value="RAS"/>
    <property type="match status" value="1"/>
</dbReference>
<dbReference type="SMART" id="SM00175">
    <property type="entry name" value="RAB"/>
    <property type="match status" value="1"/>
</dbReference>
<dbReference type="GO" id="GO:0003924">
    <property type="term" value="F:GTPase activity"/>
    <property type="evidence" value="ECO:0007669"/>
    <property type="project" value="InterPro"/>
</dbReference>
<evidence type="ECO:0000313" key="5">
    <source>
        <dbReference type="Proteomes" id="UP000284403"/>
    </source>
</evidence>
<dbReference type="PROSITE" id="PS51420">
    <property type="entry name" value="RHO"/>
    <property type="match status" value="1"/>
</dbReference>
<accession>A0A3R7LGT9</accession>
<dbReference type="SMART" id="SM00174">
    <property type="entry name" value="RHO"/>
    <property type="match status" value="1"/>
</dbReference>
<keyword evidence="1" id="KW-0547">Nucleotide-binding</keyword>
<feature type="compositionally biased region" description="Basic and acidic residues" evidence="3">
    <location>
        <begin position="404"/>
        <end position="415"/>
    </location>
</feature>
<evidence type="ECO:0000256" key="1">
    <source>
        <dbReference type="ARBA" id="ARBA00022741"/>
    </source>
</evidence>
<dbReference type="EMBL" id="MKKU01001187">
    <property type="protein sequence ID" value="RNE97013.1"/>
    <property type="molecule type" value="Genomic_DNA"/>
</dbReference>
<gene>
    <name evidence="4" type="ORF">Tco025E_09587</name>
</gene>
<dbReference type="GO" id="GO:0005525">
    <property type="term" value="F:GTP binding"/>
    <property type="evidence" value="ECO:0007669"/>
    <property type="project" value="UniProtKB-KW"/>
</dbReference>
<comment type="caution">
    <text evidence="4">The sequence shown here is derived from an EMBL/GenBank/DDBJ whole genome shotgun (WGS) entry which is preliminary data.</text>
</comment>
<dbReference type="InterPro" id="IPR027417">
    <property type="entry name" value="P-loop_NTPase"/>
</dbReference>
<feature type="region of interest" description="Disordered" evidence="3">
    <location>
        <begin position="1"/>
        <end position="26"/>
    </location>
</feature>
<dbReference type="InterPro" id="IPR001806">
    <property type="entry name" value="Small_GTPase"/>
</dbReference>
<feature type="compositionally biased region" description="Low complexity" evidence="3">
    <location>
        <begin position="285"/>
        <end position="295"/>
    </location>
</feature>
<reference evidence="4 5" key="1">
    <citation type="journal article" date="2018" name="BMC Genomics">
        <title>Genomic comparison of Trypanosoma conorhini and Trypanosoma rangeli to Trypanosoma cruzi strains of high and low virulence.</title>
        <authorList>
            <person name="Bradwell K.R."/>
            <person name="Koparde V.N."/>
            <person name="Matveyev A.V."/>
            <person name="Serrano M.G."/>
            <person name="Alves J.M."/>
            <person name="Parikh H."/>
            <person name="Huang B."/>
            <person name="Lee V."/>
            <person name="Espinosa-Alvarez O."/>
            <person name="Ortiz P.A."/>
            <person name="Costa-Martins A.G."/>
            <person name="Teixeira M.M."/>
            <person name="Buck G.A."/>
        </authorList>
    </citation>
    <scope>NUCLEOTIDE SEQUENCE [LARGE SCALE GENOMIC DNA]</scope>
    <source>
        <strain evidence="4 5">025E</strain>
    </source>
</reference>
<feature type="compositionally biased region" description="Polar residues" evidence="3">
    <location>
        <begin position="483"/>
        <end position="492"/>
    </location>
</feature>
<proteinExistence type="predicted"/>
<keyword evidence="5" id="KW-1185">Reference proteome</keyword>
<dbReference type="PANTHER" id="PTHR24073">
    <property type="entry name" value="DRAB5-RELATED"/>
    <property type="match status" value="1"/>
</dbReference>
<evidence type="ECO:0000256" key="3">
    <source>
        <dbReference type="SAM" id="MobiDB-lite"/>
    </source>
</evidence>
<feature type="compositionally biased region" description="Low complexity" evidence="3">
    <location>
        <begin position="447"/>
        <end position="457"/>
    </location>
</feature>
<feature type="region of interest" description="Disordered" evidence="3">
    <location>
        <begin position="444"/>
        <end position="492"/>
    </location>
</feature>
<evidence type="ECO:0000313" key="4">
    <source>
        <dbReference type="EMBL" id="RNE97013.1"/>
    </source>
</evidence>
<dbReference type="RefSeq" id="XP_029223498.1">
    <property type="nucleotide sequence ID" value="XM_029376399.1"/>
</dbReference>
<dbReference type="PROSITE" id="PS51419">
    <property type="entry name" value="RAB"/>
    <property type="match status" value="1"/>
</dbReference>
<sequence>MSAVSASGHVSKAEAETATGDASSGTESLDEQEFVFKVVVVGDYGVGKTSLVKRLLGVPYAQDGEAAAPAPAEESPAAGNPCKSVTPTVGTDFFSRVVHNVRRGQHVRLQFWDTAGLERYAAVHATTHRNASAVVVVFDVSDRRSFEGLLSTHLERAAHYNPELDQRSVVVVGNKTDLLLTSKETHGTSTAAEPVTQFDLQSKLLDLLPDVLYHEVSAVTSIGVGGLLHDLCQSLLSVHSGEESTTSPPAEGEAAKKLQHSVLPKGNSPAPAVEATPAAPPAPPADVKAPLAADAHSPKERVDGSAAQSASERHADPHHLPLSRSGELSVHTQPPFDPVSAVPVEETASPFEDHTVDGGHINSTDNDASTSPPNVPHTAVSNIRFLDPSAVRERRGSHPSLSHTEVDEGNRRKSVEYSSADSAEFQREIEGRFRRAELFARNNAAVSQESQPRQQQQQRKKASKVNLSHCCGRGGGGGGGGSSENNSKGCKC</sequence>
<feature type="compositionally biased region" description="Polar residues" evidence="3">
    <location>
        <begin position="361"/>
        <end position="372"/>
    </location>
</feature>
<dbReference type="Pfam" id="PF00071">
    <property type="entry name" value="Ras"/>
    <property type="match status" value="1"/>
</dbReference>
<dbReference type="Gene3D" id="3.40.50.300">
    <property type="entry name" value="P-loop containing nucleotide triphosphate hydrolases"/>
    <property type="match status" value="1"/>
</dbReference>
<organism evidence="4 5">
    <name type="scientific">Trypanosoma conorhini</name>
    <dbReference type="NCBI Taxonomy" id="83891"/>
    <lineage>
        <taxon>Eukaryota</taxon>
        <taxon>Discoba</taxon>
        <taxon>Euglenozoa</taxon>
        <taxon>Kinetoplastea</taxon>
        <taxon>Metakinetoplastina</taxon>
        <taxon>Trypanosomatida</taxon>
        <taxon>Trypanosomatidae</taxon>
        <taxon>Trypanosoma</taxon>
    </lineage>
</organism>
<protein>
    <submittedName>
        <fullName evidence="4">Putative small GTP-binding rab protein</fullName>
    </submittedName>
</protein>
<keyword evidence="2" id="KW-0342">GTP-binding</keyword>
<dbReference type="CDD" id="cd00154">
    <property type="entry name" value="Rab"/>
    <property type="match status" value="1"/>
</dbReference>
<name>A0A3R7LGT9_9TRYP</name>
<feature type="compositionally biased region" description="Gly residues" evidence="3">
    <location>
        <begin position="472"/>
        <end position="482"/>
    </location>
</feature>
<dbReference type="GeneID" id="40323198"/>
<dbReference type="OrthoDB" id="28034at2759"/>